<keyword evidence="2" id="KW-1185">Reference proteome</keyword>
<dbReference type="KEGG" id="nsh:GXM_07583"/>
<protein>
    <submittedName>
        <fullName evidence="1">Uncharacterized protein</fullName>
    </submittedName>
</protein>
<dbReference type="InterPro" id="IPR011024">
    <property type="entry name" value="G_crystallin-like"/>
</dbReference>
<accession>A0A5P8WDW7</accession>
<evidence type="ECO:0000313" key="2">
    <source>
        <dbReference type="Proteomes" id="UP000326678"/>
    </source>
</evidence>
<evidence type="ECO:0000313" key="1">
    <source>
        <dbReference type="EMBL" id="QFS50089.1"/>
    </source>
</evidence>
<dbReference type="Gene3D" id="2.60.20.10">
    <property type="entry name" value="Crystallins"/>
    <property type="match status" value="1"/>
</dbReference>
<sequence length="111" mass="12401">MSHINNQTQDLYSIELVQDLDHEASATISGGGLDLSTSYNGKGDRVDDLTKGYSSLGYFNNKVSWYELTGKKDWYAYTGKNFTGTRYLLKAGSKSNLRGYANNNWESVKPV</sequence>
<dbReference type="EMBL" id="CP045227">
    <property type="protein sequence ID" value="QFS50089.1"/>
    <property type="molecule type" value="Genomic_DNA"/>
</dbReference>
<dbReference type="SUPFAM" id="SSF49695">
    <property type="entry name" value="gamma-Crystallin-like"/>
    <property type="match status" value="1"/>
</dbReference>
<dbReference type="Proteomes" id="UP000326678">
    <property type="component" value="Chromosome Gxm2"/>
</dbReference>
<proteinExistence type="predicted"/>
<dbReference type="AlphaFoldDB" id="A0A5P8WDW7"/>
<organism evidence="1 2">
    <name type="scientific">Nostoc sphaeroides CCNUC1</name>
    <dbReference type="NCBI Taxonomy" id="2653204"/>
    <lineage>
        <taxon>Bacteria</taxon>
        <taxon>Bacillati</taxon>
        <taxon>Cyanobacteriota</taxon>
        <taxon>Cyanophyceae</taxon>
        <taxon>Nostocales</taxon>
        <taxon>Nostocaceae</taxon>
        <taxon>Nostoc</taxon>
    </lineage>
</organism>
<dbReference type="RefSeq" id="WP_152591224.1">
    <property type="nucleotide sequence ID" value="NZ_CP045227.1"/>
</dbReference>
<reference evidence="1 2" key="1">
    <citation type="submission" date="2019-10" db="EMBL/GenBank/DDBJ databases">
        <title>Genomic and transcriptomic insights into the perfect genentic adaptation of a filamentous nitrogen-fixing cyanobacterium to rice fields.</title>
        <authorList>
            <person name="Chen Z."/>
        </authorList>
    </citation>
    <scope>NUCLEOTIDE SEQUENCE [LARGE SCALE GENOMIC DNA]</scope>
    <source>
        <strain evidence="1">CCNUC1</strain>
    </source>
</reference>
<gene>
    <name evidence="1" type="ORF">GXM_07583</name>
</gene>
<name>A0A5P8WDW7_9NOSO</name>